<gene>
    <name evidence="2" type="ORF">SAMN04487963_3038</name>
</gene>
<dbReference type="GO" id="GO:0016746">
    <property type="term" value="F:acyltransferase activity"/>
    <property type="evidence" value="ECO:0007669"/>
    <property type="project" value="UniProtKB-KW"/>
</dbReference>
<organism evidence="2 3">
    <name type="scientific">Marinobacter zhejiangensis</name>
    <dbReference type="NCBI Taxonomy" id="488535"/>
    <lineage>
        <taxon>Bacteria</taxon>
        <taxon>Pseudomonadati</taxon>
        <taxon>Pseudomonadota</taxon>
        <taxon>Gammaproteobacteria</taxon>
        <taxon>Pseudomonadales</taxon>
        <taxon>Marinobacteraceae</taxon>
        <taxon>Marinobacter</taxon>
    </lineage>
</organism>
<dbReference type="EMBL" id="FOUE01000004">
    <property type="protein sequence ID" value="SFM57496.1"/>
    <property type="molecule type" value="Genomic_DNA"/>
</dbReference>
<evidence type="ECO:0000259" key="1">
    <source>
        <dbReference type="Pfam" id="PF01553"/>
    </source>
</evidence>
<sequence length="391" mass="44832">MQEFDAIRPYTDEETPAALDRLVNDSEFLDLIARFKYPTISRWLPGLIRNRIRNWLLSRFASVRRIDEIQSELYEHVEHLIENTTTRVTQTGLENLDKQKAYLFISNHRDIVFDPLVVNYLLYRQGFETTRIAIGDNLLENRVFAELMRLNKSFVVRRNLQSPREMRDAFQLLSSFINHSIETKHSIWIAQREGRAKDGLDQTDPAIIKMFYMSQKKSGLDFSDAMNKLNIVPVSIAYEYDPCDADKARELEIRARTGEYTKKPGEDTDQIMKGMTGFKGHVHVHFGAAISNAPDNPKDLAAAIDQEMHAHYHLHASNLVAYDQRSQHPNAHSTTPETSDTLVTAEAWSPAELDAAESELNRRLEACPQQIRPFLLDIYANPVTSALATKE</sequence>
<dbReference type="OrthoDB" id="1078132at2"/>
<dbReference type="GO" id="GO:0042840">
    <property type="term" value="P:D-glucuronate catabolic process"/>
    <property type="evidence" value="ECO:0007669"/>
    <property type="project" value="TreeGrafter"/>
</dbReference>
<dbReference type="GO" id="GO:0019698">
    <property type="term" value="P:D-galacturonate catabolic process"/>
    <property type="evidence" value="ECO:0007669"/>
    <property type="project" value="TreeGrafter"/>
</dbReference>
<keyword evidence="2" id="KW-0808">Transferase</keyword>
<dbReference type="InterPro" id="IPR002123">
    <property type="entry name" value="Plipid/glycerol_acylTrfase"/>
</dbReference>
<feature type="domain" description="Phospholipid/glycerol acyltransferase" evidence="1">
    <location>
        <begin position="87"/>
        <end position="198"/>
    </location>
</feature>
<protein>
    <submittedName>
        <fullName evidence="2">Acyltransferase</fullName>
    </submittedName>
</protein>
<keyword evidence="3" id="KW-1185">Reference proteome</keyword>
<dbReference type="PANTHER" id="PTHR30068:SF3">
    <property type="entry name" value="PHOSPHOLIPID_GLYCEROL ACYLTRANSFERASE DOMAIN-CONTAINING PROTEIN"/>
    <property type="match status" value="1"/>
</dbReference>
<proteinExistence type="predicted"/>
<dbReference type="Pfam" id="PF01553">
    <property type="entry name" value="Acyltransferase"/>
    <property type="match status" value="1"/>
</dbReference>
<evidence type="ECO:0000313" key="2">
    <source>
        <dbReference type="EMBL" id="SFM57496.1"/>
    </source>
</evidence>
<accession>A0A1I4RYW5</accession>
<dbReference type="AlphaFoldDB" id="A0A1I4RYW5"/>
<dbReference type="RefSeq" id="WP_092024098.1">
    <property type="nucleotide sequence ID" value="NZ_FOUE01000004.1"/>
</dbReference>
<keyword evidence="2" id="KW-0012">Acyltransferase</keyword>
<reference evidence="3" key="1">
    <citation type="submission" date="2016-10" db="EMBL/GenBank/DDBJ databases">
        <authorList>
            <person name="Varghese N."/>
            <person name="Submissions S."/>
        </authorList>
    </citation>
    <scope>NUCLEOTIDE SEQUENCE [LARGE SCALE GENOMIC DNA]</scope>
    <source>
        <strain evidence="3">CGMCC 1.7061</strain>
    </source>
</reference>
<name>A0A1I4RYW5_9GAMM</name>
<dbReference type="PANTHER" id="PTHR30068">
    <property type="entry name" value="URONATE ISOMERASE"/>
    <property type="match status" value="1"/>
</dbReference>
<dbReference type="STRING" id="488535.SAMN04487963_3038"/>
<dbReference type="Proteomes" id="UP000198519">
    <property type="component" value="Unassembled WGS sequence"/>
</dbReference>
<dbReference type="SUPFAM" id="SSF69593">
    <property type="entry name" value="Glycerol-3-phosphate (1)-acyltransferase"/>
    <property type="match status" value="1"/>
</dbReference>
<evidence type="ECO:0000313" key="3">
    <source>
        <dbReference type="Proteomes" id="UP000198519"/>
    </source>
</evidence>